<dbReference type="OrthoDB" id="6419443at2759"/>
<gene>
    <name evidence="1" type="ORF">BN980_GECA11s02903g</name>
</gene>
<organism evidence="1 2">
    <name type="scientific">Geotrichum candidum</name>
    <name type="common">Oospora lactis</name>
    <name type="synonym">Dipodascus geotrichum</name>
    <dbReference type="NCBI Taxonomy" id="1173061"/>
    <lineage>
        <taxon>Eukaryota</taxon>
        <taxon>Fungi</taxon>
        <taxon>Dikarya</taxon>
        <taxon>Ascomycota</taxon>
        <taxon>Saccharomycotina</taxon>
        <taxon>Dipodascomycetes</taxon>
        <taxon>Dipodascales</taxon>
        <taxon>Dipodascaceae</taxon>
        <taxon>Geotrichum</taxon>
    </lineage>
</organism>
<dbReference type="Proteomes" id="UP000242525">
    <property type="component" value="Unassembled WGS sequence"/>
</dbReference>
<sequence length="312" mass="35233">MSNRTLSRYHEQELLDLFINTFETDPEVLNPIIQGVKAALYDRDYPTAFGTLQNLEAYVARWTPSRALAYAHLFSNLVESALYAPNNSNADNDKTKRILSIGGGAGAEIVGFGAIALLNHRGGKDRKLHVTAVDVAEWDPVVAKISNYMNQNWAGNSGDKSNDTSLSLEEQLTNLSLIDTDEIKVDFINHDILTLPRDRLDFSKLDLITSMFTTNELFTASRAGTVNFLQSLTECRKGTLLLFVESAGSYSEVTVGTKKFPVHFLIHHVLSGNNSWELLSSTDSEWYRLPEDLSYPMQLENMRYFYRLYRRT</sequence>
<keyword evidence="1" id="KW-0489">Methyltransferase</keyword>
<dbReference type="InterPro" id="IPR029063">
    <property type="entry name" value="SAM-dependent_MTases_sf"/>
</dbReference>
<proteinExistence type="predicted"/>
<keyword evidence="2" id="KW-1185">Reference proteome</keyword>
<dbReference type="EMBL" id="CCBN010000011">
    <property type="protein sequence ID" value="CDO55550.1"/>
    <property type="molecule type" value="Genomic_DNA"/>
</dbReference>
<comment type="caution">
    <text evidence="1">The sequence shown here is derived from an EMBL/GenBank/DDBJ whole genome shotgun (WGS) entry which is preliminary data.</text>
</comment>
<keyword evidence="1" id="KW-0808">Transferase</keyword>
<evidence type="ECO:0000313" key="2">
    <source>
        <dbReference type="Proteomes" id="UP000242525"/>
    </source>
</evidence>
<dbReference type="STRING" id="1173061.A0A0J9XE42"/>
<protein>
    <submittedName>
        <fullName evidence="1">Similar to Saccharomyces cerevisiae YLR063W Putative S-adenosylmethionine-dependent methyltransferase</fullName>
    </submittedName>
</protein>
<dbReference type="Pfam" id="PF11312">
    <property type="entry name" value="Methyltransf_34"/>
    <property type="match status" value="1"/>
</dbReference>
<dbReference type="AlphaFoldDB" id="A0A0J9XE42"/>
<name>A0A0J9XE42_GEOCN</name>
<dbReference type="InterPro" id="IPR021463">
    <property type="entry name" value="Methyltransf_34"/>
</dbReference>
<reference evidence="1" key="1">
    <citation type="submission" date="2014-03" db="EMBL/GenBank/DDBJ databases">
        <authorList>
            <person name="Casaregola S."/>
        </authorList>
    </citation>
    <scope>NUCLEOTIDE SEQUENCE [LARGE SCALE GENOMIC DNA]</scope>
    <source>
        <strain evidence="1">CLIB 918</strain>
    </source>
</reference>
<dbReference type="GO" id="GO:0008168">
    <property type="term" value="F:methyltransferase activity"/>
    <property type="evidence" value="ECO:0007669"/>
    <property type="project" value="UniProtKB-KW"/>
</dbReference>
<accession>A0A0J9XE42</accession>
<dbReference type="GO" id="GO:0032259">
    <property type="term" value="P:methylation"/>
    <property type="evidence" value="ECO:0007669"/>
    <property type="project" value="UniProtKB-KW"/>
</dbReference>
<dbReference type="Gene3D" id="3.40.50.150">
    <property type="entry name" value="Vaccinia Virus protein VP39"/>
    <property type="match status" value="1"/>
</dbReference>
<evidence type="ECO:0000313" key="1">
    <source>
        <dbReference type="EMBL" id="CDO55550.1"/>
    </source>
</evidence>